<organism evidence="1 2">
    <name type="scientific">Candidatus Rhabdochlamydia porcellionis</name>
    <dbReference type="NCBI Taxonomy" id="225148"/>
    <lineage>
        <taxon>Bacteria</taxon>
        <taxon>Pseudomonadati</taxon>
        <taxon>Chlamydiota</taxon>
        <taxon>Chlamydiia</taxon>
        <taxon>Parachlamydiales</taxon>
        <taxon>Candidatus Rhabdochlamydiaceae</taxon>
        <taxon>Candidatus Rhabdochlamydia</taxon>
    </lineage>
</organism>
<evidence type="ECO:0000313" key="1">
    <source>
        <dbReference type="EMBL" id="QZA58285.1"/>
    </source>
</evidence>
<dbReference type="EMBL" id="CP075585">
    <property type="protein sequence ID" value="QZA58285.1"/>
    <property type="molecule type" value="Genomic_DNA"/>
</dbReference>
<proteinExistence type="predicted"/>
<name>A0ABX8YYB2_9BACT</name>
<dbReference type="RefSeq" id="WP_194845583.1">
    <property type="nucleotide sequence ID" value="NZ_CP075585.1"/>
</dbReference>
<keyword evidence="2" id="KW-1185">Reference proteome</keyword>
<gene>
    <name evidence="1" type="ORF">RHAB15C_0000157</name>
</gene>
<sequence>MSIPPSNSEPYKKIIVNRVEQNKKSKNSFSQFPTDLTYPNPASILVCFFKKFTMHFSFKNKISTTALKQDLLELKQLFILLSIEDLSHQLEFIQKLSLLWHKIIEDCNPISLSLSKGSGFLKKIADFIQIINYFPAKEDHSLGYYLQEHVGEKWVPFPFMELLQELHIDYQKAQDKSHLSGWIKIISLIADELPSSTY</sequence>
<reference evidence="1 2" key="1">
    <citation type="submission" date="2021-05" db="EMBL/GenBank/DDBJ databases">
        <title>Ecology and evolution of chlamydial symbionts of arthropods.</title>
        <authorList>
            <person name="Halter T."/>
            <person name="Sixt B.S."/>
            <person name="Toenshoff E.R."/>
            <person name="Koestlbacher S."/>
            <person name="Schulz F."/>
            <person name="Kostanjsek R."/>
            <person name="Collingro A."/>
            <person name="Hendrickx F."/>
            <person name="Horn M."/>
        </authorList>
    </citation>
    <scope>NUCLEOTIDE SEQUENCE [LARGE SCALE GENOMIC DNA]</scope>
    <source>
        <strain evidence="1 2">15C</strain>
    </source>
</reference>
<evidence type="ECO:0000313" key="2">
    <source>
        <dbReference type="Proteomes" id="UP000822862"/>
    </source>
</evidence>
<accession>A0ABX8YYB2</accession>
<dbReference type="Proteomes" id="UP000822862">
    <property type="component" value="Chromosome"/>
</dbReference>
<protein>
    <submittedName>
        <fullName evidence="1">Uncharacterized protein</fullName>
    </submittedName>
</protein>